<dbReference type="OrthoDB" id="1044679at2"/>
<comment type="caution">
    <text evidence="4">The sequence shown here is derived from an EMBL/GenBank/DDBJ whole genome shotgun (WGS) entry which is preliminary data.</text>
</comment>
<evidence type="ECO:0000256" key="2">
    <source>
        <dbReference type="SAM" id="Phobius"/>
    </source>
</evidence>
<dbReference type="AlphaFoldDB" id="A0A6N8KW22"/>
<proteinExistence type="predicted"/>
<keyword evidence="2" id="KW-1133">Transmembrane helix</keyword>
<protein>
    <recommendedName>
        <fullName evidence="3">DUF6377 domain-containing protein</fullName>
    </recommendedName>
</protein>
<keyword evidence="2" id="KW-0812">Transmembrane</keyword>
<evidence type="ECO:0000313" key="4">
    <source>
        <dbReference type="EMBL" id="MVZ61643.1"/>
    </source>
</evidence>
<organism evidence="4 5">
    <name type="scientific">Sphingobacterium humi</name>
    <dbReference type="NCBI Taxonomy" id="1796905"/>
    <lineage>
        <taxon>Bacteria</taxon>
        <taxon>Pseudomonadati</taxon>
        <taxon>Bacteroidota</taxon>
        <taxon>Sphingobacteriia</taxon>
        <taxon>Sphingobacteriales</taxon>
        <taxon>Sphingobacteriaceae</taxon>
        <taxon>Sphingobacterium</taxon>
    </lineage>
</organism>
<feature type="domain" description="DUF6377" evidence="3">
    <location>
        <begin position="245"/>
        <end position="492"/>
    </location>
</feature>
<gene>
    <name evidence="4" type="ORF">GQF63_06395</name>
</gene>
<keyword evidence="1" id="KW-0175">Coiled coil</keyword>
<dbReference type="Proteomes" id="UP000435036">
    <property type="component" value="Unassembled WGS sequence"/>
</dbReference>
<dbReference type="RefSeq" id="WP_160368391.1">
    <property type="nucleotide sequence ID" value="NZ_WSQA01000004.1"/>
</dbReference>
<keyword evidence="5" id="KW-1185">Reference proteome</keyword>
<evidence type="ECO:0000259" key="3">
    <source>
        <dbReference type="Pfam" id="PF19904"/>
    </source>
</evidence>
<evidence type="ECO:0000313" key="5">
    <source>
        <dbReference type="Proteomes" id="UP000435036"/>
    </source>
</evidence>
<accession>A0A6N8KW22</accession>
<name>A0A6N8KW22_9SPHI</name>
<dbReference type="EMBL" id="WSQA01000004">
    <property type="protein sequence ID" value="MVZ61643.1"/>
    <property type="molecule type" value="Genomic_DNA"/>
</dbReference>
<sequence length="532" mass="62759">MPTCQAQSQTNNLKHRVDSIERELYKTLSHKLTYEKEKVSRINRLKVQLQHAHSPQETYQIQKALFKAFETYQIDSAIRYITLNQQIAQQLNDKPLILESSILLAGLYSYAGRFIESNDMLKSIPRSELNNQQLIDYYQSYSDFYSHYGQSSNYAAYFGLSEHYRDSLIQVLPKESLAYRINIATKKLFRNQEEEAEKELKQLLGELKENQRERAVVAYLIGLIYKQRNDLDNQIYYFGISAITDIKNSIRENASLQSLALAYFEKDNIDMAYIFIQKAMEDAIFCNVRFRTVENSSFYPIINSAFQEKESQRKNELKTYLYVISVLSLLLLIVFIIVYQQMKRLKVVRKDLKTVNETLYSLNDELLTTNKDLQEANHIKEEYMAQFFEICSSYIDKLDSSRKGILKKLANKHYDELNRELKSQDYIKTELEDLYHHFDIIFLNLYPTFIQDFNKLLKEEERIVLKPDELLNSELRIFALIRLGISDSTKIARFLRYSLRTVYNYRVKVRNKVVGSKDNFEENIKSIGNLHV</sequence>
<feature type="transmembrane region" description="Helical" evidence="2">
    <location>
        <begin position="319"/>
        <end position="339"/>
    </location>
</feature>
<dbReference type="InterPro" id="IPR045957">
    <property type="entry name" value="DUF6377"/>
</dbReference>
<evidence type="ECO:0000256" key="1">
    <source>
        <dbReference type="SAM" id="Coils"/>
    </source>
</evidence>
<dbReference type="Pfam" id="PF19904">
    <property type="entry name" value="DUF6377"/>
    <property type="match status" value="1"/>
</dbReference>
<keyword evidence="2" id="KW-0472">Membrane</keyword>
<feature type="coiled-coil region" evidence="1">
    <location>
        <begin position="186"/>
        <end position="213"/>
    </location>
</feature>
<reference evidence="4 5" key="1">
    <citation type="submission" date="2019-12" db="EMBL/GenBank/DDBJ databases">
        <authorList>
            <person name="Dong K."/>
        </authorList>
    </citation>
    <scope>NUCLEOTIDE SEQUENCE [LARGE SCALE GENOMIC DNA]</scope>
    <source>
        <strain evidence="4 5">JCM 31225</strain>
    </source>
</reference>